<dbReference type="GO" id="GO:0008422">
    <property type="term" value="F:beta-glucosidase activity"/>
    <property type="evidence" value="ECO:0007669"/>
    <property type="project" value="UniProtKB-EC"/>
</dbReference>
<evidence type="ECO:0000256" key="2">
    <source>
        <dbReference type="ARBA" id="ARBA00010838"/>
    </source>
</evidence>
<name>A0ABT7Z2N9_9ACTN</name>
<dbReference type="PROSITE" id="PS00572">
    <property type="entry name" value="GLYCOSYL_HYDROL_F1_1"/>
    <property type="match status" value="1"/>
</dbReference>
<comment type="caution">
    <text evidence="11">The sequence shown here is derived from an EMBL/GenBank/DDBJ whole genome shotgun (WGS) entry which is preliminary data.</text>
</comment>
<proteinExistence type="inferred from homology"/>
<dbReference type="Proteomes" id="UP001174050">
    <property type="component" value="Unassembled WGS sequence"/>
</dbReference>
<dbReference type="EC" id="3.2.1.21" evidence="3 10"/>
<keyword evidence="12" id="KW-1185">Reference proteome</keyword>
<comment type="catalytic activity">
    <reaction evidence="1 10">
        <text>Hydrolysis of terminal, non-reducing beta-D-glucosyl residues with release of beta-D-glucose.</text>
        <dbReference type="EC" id="3.2.1.21"/>
    </reaction>
</comment>
<dbReference type="PRINTS" id="PR00131">
    <property type="entry name" value="GLHYDRLASE1"/>
</dbReference>
<dbReference type="EMBL" id="JAUEPL010000006">
    <property type="protein sequence ID" value="MDN3293762.1"/>
    <property type="molecule type" value="Genomic_DNA"/>
</dbReference>
<evidence type="ECO:0000256" key="4">
    <source>
        <dbReference type="ARBA" id="ARBA00022801"/>
    </source>
</evidence>
<keyword evidence="6" id="KW-0119">Carbohydrate metabolism</keyword>
<evidence type="ECO:0000256" key="3">
    <source>
        <dbReference type="ARBA" id="ARBA00012744"/>
    </source>
</evidence>
<keyword evidence="4 10" id="KW-0378">Hydrolase</keyword>
<accession>A0ABT7Z2N9</accession>
<keyword evidence="5" id="KW-0136">Cellulose degradation</keyword>
<gene>
    <name evidence="11" type="ORF">QWM81_06845</name>
</gene>
<evidence type="ECO:0000313" key="11">
    <source>
        <dbReference type="EMBL" id="MDN3293762.1"/>
    </source>
</evidence>
<evidence type="ECO:0000256" key="6">
    <source>
        <dbReference type="ARBA" id="ARBA00023277"/>
    </source>
</evidence>
<reference evidence="11" key="1">
    <citation type="submission" date="2023-06" db="EMBL/GenBank/DDBJ databases">
        <title>WGS-Sequencing of Streptomyces ficellus isolate 21 collected from sand in Gara Djebilet Iron Mine in Algeria.</title>
        <authorList>
            <person name="Zegers G.P."/>
            <person name="Gomez A."/>
            <person name="Gueddou A."/>
            <person name="Zahara A.F."/>
            <person name="Worth M."/>
            <person name="Sevigny J.L."/>
            <person name="Tisa L."/>
        </authorList>
    </citation>
    <scope>NUCLEOTIDE SEQUENCE</scope>
    <source>
        <strain evidence="11">AS11</strain>
    </source>
</reference>
<keyword evidence="7 10" id="KW-0326">Glycosidase</keyword>
<evidence type="ECO:0000313" key="12">
    <source>
        <dbReference type="Proteomes" id="UP001174050"/>
    </source>
</evidence>
<evidence type="ECO:0000256" key="10">
    <source>
        <dbReference type="RuleBase" id="RU361175"/>
    </source>
</evidence>
<dbReference type="PANTHER" id="PTHR10353:SF36">
    <property type="entry name" value="LP05116P"/>
    <property type="match status" value="1"/>
</dbReference>
<protein>
    <recommendedName>
        <fullName evidence="3 10">Beta-glucosidase</fullName>
        <ecNumber evidence="3 10">3.2.1.21</ecNumber>
    </recommendedName>
</protein>
<dbReference type="InterPro" id="IPR018120">
    <property type="entry name" value="Glyco_hydro_1_AS"/>
</dbReference>
<dbReference type="InterPro" id="IPR001360">
    <property type="entry name" value="Glyco_hydro_1"/>
</dbReference>
<dbReference type="SUPFAM" id="SSF51445">
    <property type="entry name" value="(Trans)glycosidases"/>
    <property type="match status" value="1"/>
</dbReference>
<evidence type="ECO:0000256" key="8">
    <source>
        <dbReference type="ARBA" id="ARBA00023326"/>
    </source>
</evidence>
<dbReference type="PROSITE" id="PS00653">
    <property type="entry name" value="GLYCOSYL_HYDROL_F1_2"/>
    <property type="match status" value="1"/>
</dbReference>
<dbReference type="Pfam" id="PF00232">
    <property type="entry name" value="Glyco_hydro_1"/>
    <property type="match status" value="1"/>
</dbReference>
<evidence type="ECO:0000256" key="9">
    <source>
        <dbReference type="PROSITE-ProRule" id="PRU10055"/>
    </source>
</evidence>
<evidence type="ECO:0000256" key="1">
    <source>
        <dbReference type="ARBA" id="ARBA00000448"/>
    </source>
</evidence>
<dbReference type="NCBIfam" id="TIGR03356">
    <property type="entry name" value="BGL"/>
    <property type="match status" value="1"/>
</dbReference>
<comment type="similarity">
    <text evidence="2 10">Belongs to the glycosyl hydrolase 1 family.</text>
</comment>
<dbReference type="InterPro" id="IPR033132">
    <property type="entry name" value="GH_1_N_CS"/>
</dbReference>
<dbReference type="PANTHER" id="PTHR10353">
    <property type="entry name" value="GLYCOSYL HYDROLASE"/>
    <property type="match status" value="1"/>
</dbReference>
<sequence>MTASDMTATEVTAAEVTAPDRAVTDTTAAGATAADSLPLTATRRFPPGFLWGAATAAYQIEGAAAEDGRTPSIWDTFARTPGKVFEGHTGDVAVDHYHRFRDDVRLMADLGLTAYRFSVSWPRVQPTGRGPAVQKGLDFYRRLVDELLAHGITPLLTLYHWDLPQELEDAGGWPQRTTAERFGEYAGIVADALGDRVPRWTTLNEPWCSAFLGYGSGVHAPGRTDPVAALRAAHHLNLGHGLAAQALRAALPSHAEVSVSLNLHQVRPLTGAAEDLDAARRIDAVGNRVWLGPMLNGAYPEDLLADTAGLTDWSFVRRNDLTEINQLLDTVGINYYTPTLVSVVRDGDDAPRHDGHGASTFSPWPGSEDVAFHQPPGELTAMGWSVDPSGMYDLLMRMTREHPGLPLLITENGAAYEDEVAADGSVHDPERLAYVQGHLEAVHRAISDGADVRGYFLWSLLDNFEWAYGYAKRFGAVHVDYETQKRTPKSTAHWYARVARSGEVPPPQGM</sequence>
<dbReference type="InterPro" id="IPR017736">
    <property type="entry name" value="Glyco_hydro_1_beta-glucosidase"/>
</dbReference>
<evidence type="ECO:0000256" key="7">
    <source>
        <dbReference type="ARBA" id="ARBA00023295"/>
    </source>
</evidence>
<dbReference type="Gene3D" id="3.20.20.80">
    <property type="entry name" value="Glycosidases"/>
    <property type="match status" value="1"/>
</dbReference>
<evidence type="ECO:0000256" key="5">
    <source>
        <dbReference type="ARBA" id="ARBA00023001"/>
    </source>
</evidence>
<feature type="active site" description="Nucleophile" evidence="9">
    <location>
        <position position="411"/>
    </location>
</feature>
<organism evidence="11 12">
    <name type="scientific">Streptomyces ficellus</name>
    <dbReference type="NCBI Taxonomy" id="1977088"/>
    <lineage>
        <taxon>Bacteria</taxon>
        <taxon>Bacillati</taxon>
        <taxon>Actinomycetota</taxon>
        <taxon>Actinomycetes</taxon>
        <taxon>Kitasatosporales</taxon>
        <taxon>Streptomycetaceae</taxon>
        <taxon>Streptomyces</taxon>
    </lineage>
</organism>
<keyword evidence="8" id="KW-0624">Polysaccharide degradation</keyword>
<dbReference type="InterPro" id="IPR017853">
    <property type="entry name" value="GH"/>
</dbReference>